<evidence type="ECO:0000313" key="3">
    <source>
        <dbReference type="Proteomes" id="UP000324222"/>
    </source>
</evidence>
<accession>A0A5B7DQD9</accession>
<dbReference type="EMBL" id="VSRR010001206">
    <property type="protein sequence ID" value="MPC23435.1"/>
    <property type="molecule type" value="Genomic_DNA"/>
</dbReference>
<feature type="region of interest" description="Disordered" evidence="1">
    <location>
        <begin position="29"/>
        <end position="68"/>
    </location>
</feature>
<feature type="compositionally biased region" description="Basic residues" evidence="1">
    <location>
        <begin position="55"/>
        <end position="68"/>
    </location>
</feature>
<keyword evidence="3" id="KW-1185">Reference proteome</keyword>
<proteinExistence type="predicted"/>
<dbReference type="AlphaFoldDB" id="A0A5B7DQD9"/>
<comment type="caution">
    <text evidence="2">The sequence shown here is derived from an EMBL/GenBank/DDBJ whole genome shotgun (WGS) entry which is preliminary data.</text>
</comment>
<evidence type="ECO:0000256" key="1">
    <source>
        <dbReference type="SAM" id="MobiDB-lite"/>
    </source>
</evidence>
<evidence type="ECO:0000313" key="2">
    <source>
        <dbReference type="EMBL" id="MPC23435.1"/>
    </source>
</evidence>
<sequence>MKRKRGKEDNEKCRQENNRGIVCSFINVDLKDSGGGGGGGGTLNSSPDGPVRATSHNKGKHPRQPSKF</sequence>
<name>A0A5B7DQD9_PORTR</name>
<gene>
    <name evidence="2" type="ORF">E2C01_016481</name>
</gene>
<reference evidence="2 3" key="1">
    <citation type="submission" date="2019-05" db="EMBL/GenBank/DDBJ databases">
        <title>Another draft genome of Portunus trituberculatus and its Hox gene families provides insights of decapod evolution.</title>
        <authorList>
            <person name="Jeong J.-H."/>
            <person name="Song I."/>
            <person name="Kim S."/>
            <person name="Choi T."/>
            <person name="Kim D."/>
            <person name="Ryu S."/>
            <person name="Kim W."/>
        </authorList>
    </citation>
    <scope>NUCLEOTIDE SEQUENCE [LARGE SCALE GENOMIC DNA]</scope>
    <source>
        <tissue evidence="2">Muscle</tissue>
    </source>
</reference>
<dbReference type="Proteomes" id="UP000324222">
    <property type="component" value="Unassembled WGS sequence"/>
</dbReference>
<organism evidence="2 3">
    <name type="scientific">Portunus trituberculatus</name>
    <name type="common">Swimming crab</name>
    <name type="synonym">Neptunus trituberculatus</name>
    <dbReference type="NCBI Taxonomy" id="210409"/>
    <lineage>
        <taxon>Eukaryota</taxon>
        <taxon>Metazoa</taxon>
        <taxon>Ecdysozoa</taxon>
        <taxon>Arthropoda</taxon>
        <taxon>Crustacea</taxon>
        <taxon>Multicrustacea</taxon>
        <taxon>Malacostraca</taxon>
        <taxon>Eumalacostraca</taxon>
        <taxon>Eucarida</taxon>
        <taxon>Decapoda</taxon>
        <taxon>Pleocyemata</taxon>
        <taxon>Brachyura</taxon>
        <taxon>Eubrachyura</taxon>
        <taxon>Portunoidea</taxon>
        <taxon>Portunidae</taxon>
        <taxon>Portuninae</taxon>
        <taxon>Portunus</taxon>
    </lineage>
</organism>
<feature type="compositionally biased region" description="Gly residues" evidence="1">
    <location>
        <begin position="33"/>
        <end position="42"/>
    </location>
</feature>
<protein>
    <submittedName>
        <fullName evidence="2">Uncharacterized protein</fullName>
    </submittedName>
</protein>